<evidence type="ECO:0000256" key="2">
    <source>
        <dbReference type="ARBA" id="ARBA00006920"/>
    </source>
</evidence>
<keyword evidence="5 13" id="KW-0812">Transmembrane</keyword>
<dbReference type="OrthoDB" id="7626281at2"/>
<gene>
    <name evidence="14" type="ORF">FAES_1320</name>
</gene>
<dbReference type="eggNOG" id="COG3548">
    <property type="taxonomic scope" value="Bacteria"/>
</dbReference>
<keyword evidence="10 13" id="KW-0472">Membrane</keyword>
<sequence length="209" mass="23556">MSNAKENETLRLETFSDGVFAIATTLLAFQLEAPKHPEGEFRSGLLLHALAKQWPAYIAFFLSFATLYILWVNHHRLYNVIHRSDARFMFYNGLHLLLISMIPFTTSLLSNFINTDAMALAALVYMFLFACICGTLLLMWIHASTDFYLLKRPAADVKVKTVRLGLIISASAYGVAALLALLVPYVSLVIGLAIVIYLARLKYHRERVV</sequence>
<dbReference type="Proteomes" id="UP000011058">
    <property type="component" value="Chromosome"/>
</dbReference>
<dbReference type="HOGENOM" id="CLU_090238_0_0_10"/>
<keyword evidence="8 13" id="KW-1133">Transmembrane helix</keyword>
<dbReference type="GO" id="GO:0015252">
    <property type="term" value="F:proton channel activity"/>
    <property type="evidence" value="ECO:0007669"/>
    <property type="project" value="InterPro"/>
</dbReference>
<evidence type="ECO:0000256" key="7">
    <source>
        <dbReference type="ARBA" id="ARBA00022958"/>
    </source>
</evidence>
<dbReference type="PATRIC" id="fig|1166018.3.peg.3049"/>
<keyword evidence="3" id="KW-0813">Transport</keyword>
<evidence type="ECO:0000256" key="11">
    <source>
        <dbReference type="ARBA" id="ARBA00023303"/>
    </source>
</evidence>
<organism evidence="14 15">
    <name type="scientific">Fibrella aestuarina BUZ 2</name>
    <dbReference type="NCBI Taxonomy" id="1166018"/>
    <lineage>
        <taxon>Bacteria</taxon>
        <taxon>Pseudomonadati</taxon>
        <taxon>Bacteroidota</taxon>
        <taxon>Cytophagia</taxon>
        <taxon>Cytophagales</taxon>
        <taxon>Spirosomataceae</taxon>
        <taxon>Fibrella</taxon>
    </lineage>
</organism>
<reference evidence="14 15" key="1">
    <citation type="journal article" date="2012" name="J. Bacteriol.">
        <title>Genome Sequence of Fibrella aestuarina BUZ 2T, a Filamentous Marine Bacterium.</title>
        <authorList>
            <person name="Filippini M."/>
            <person name="Qi W."/>
            <person name="Blom J."/>
            <person name="Goesmann A."/>
            <person name="Smits T.H."/>
            <person name="Bagheri H.C."/>
        </authorList>
    </citation>
    <scope>NUCLEOTIDE SEQUENCE [LARGE SCALE GENOMIC DNA]</scope>
    <source>
        <strain evidence="15">BUZ 2T</strain>
    </source>
</reference>
<dbReference type="GO" id="GO:0005267">
    <property type="term" value="F:potassium channel activity"/>
    <property type="evidence" value="ECO:0007669"/>
    <property type="project" value="UniProtKB-KW"/>
</dbReference>
<dbReference type="PANTHER" id="PTHR31462">
    <property type="entry name" value="ENDOSOMAL/LYSOSOMAL POTASSIUM CHANNEL TMEM175"/>
    <property type="match status" value="1"/>
</dbReference>
<dbReference type="GO" id="GO:0016020">
    <property type="term" value="C:membrane"/>
    <property type="evidence" value="ECO:0007669"/>
    <property type="project" value="UniProtKB-SubCell"/>
</dbReference>
<keyword evidence="7" id="KW-0630">Potassium</keyword>
<feature type="transmembrane region" description="Helical" evidence="13">
    <location>
        <begin position="54"/>
        <end position="72"/>
    </location>
</feature>
<dbReference type="EMBL" id="HE796683">
    <property type="protein sequence ID" value="CCG99330.1"/>
    <property type="molecule type" value="Genomic_DNA"/>
</dbReference>
<evidence type="ECO:0000256" key="10">
    <source>
        <dbReference type="ARBA" id="ARBA00023136"/>
    </source>
</evidence>
<evidence type="ECO:0000256" key="5">
    <source>
        <dbReference type="ARBA" id="ARBA00022692"/>
    </source>
</evidence>
<evidence type="ECO:0000256" key="4">
    <source>
        <dbReference type="ARBA" id="ARBA00022538"/>
    </source>
</evidence>
<evidence type="ECO:0000313" key="14">
    <source>
        <dbReference type="EMBL" id="CCG99330.1"/>
    </source>
</evidence>
<keyword evidence="6" id="KW-0631">Potassium channel</keyword>
<evidence type="ECO:0000256" key="6">
    <source>
        <dbReference type="ARBA" id="ARBA00022826"/>
    </source>
</evidence>
<evidence type="ECO:0000256" key="13">
    <source>
        <dbReference type="SAM" id="Phobius"/>
    </source>
</evidence>
<dbReference type="KEGG" id="fae:FAES_1320"/>
<evidence type="ECO:0000313" key="15">
    <source>
        <dbReference type="Proteomes" id="UP000011058"/>
    </source>
</evidence>
<keyword evidence="11" id="KW-0407">Ion channel</keyword>
<dbReference type="Pfam" id="PF06736">
    <property type="entry name" value="TMEM175"/>
    <property type="match status" value="1"/>
</dbReference>
<evidence type="ECO:0000256" key="8">
    <source>
        <dbReference type="ARBA" id="ARBA00022989"/>
    </source>
</evidence>
<proteinExistence type="inferred from homology"/>
<dbReference type="RefSeq" id="WP_015330429.1">
    <property type="nucleotide sequence ID" value="NC_020054.1"/>
</dbReference>
<evidence type="ECO:0000256" key="12">
    <source>
        <dbReference type="ARBA" id="ARBA00034430"/>
    </source>
</evidence>
<protein>
    <recommendedName>
        <fullName evidence="16">DUF1211 domain-containing protein</fullName>
    </recommendedName>
</protein>
<dbReference type="InterPro" id="IPR010617">
    <property type="entry name" value="TMEM175-like"/>
</dbReference>
<evidence type="ECO:0008006" key="16">
    <source>
        <dbReference type="Google" id="ProtNLM"/>
    </source>
</evidence>
<comment type="subcellular location">
    <subcellularLocation>
        <location evidence="1">Membrane</location>
        <topology evidence="1">Multi-pass membrane protein</topology>
    </subcellularLocation>
</comment>
<evidence type="ECO:0000256" key="3">
    <source>
        <dbReference type="ARBA" id="ARBA00022448"/>
    </source>
</evidence>
<comment type="similarity">
    <text evidence="2">Belongs to the TMEM175 family.</text>
</comment>
<dbReference type="PANTHER" id="PTHR31462:SF5">
    <property type="entry name" value="ENDOSOMAL_LYSOSOMAL PROTON CHANNEL TMEM175"/>
    <property type="match status" value="1"/>
</dbReference>
<accession>I0K5C7</accession>
<feature type="transmembrane region" description="Helical" evidence="13">
    <location>
        <begin position="93"/>
        <end position="113"/>
    </location>
</feature>
<keyword evidence="15" id="KW-1185">Reference proteome</keyword>
<dbReference type="AlphaFoldDB" id="I0K5C7"/>
<evidence type="ECO:0000256" key="9">
    <source>
        <dbReference type="ARBA" id="ARBA00023065"/>
    </source>
</evidence>
<dbReference type="STRING" id="1166018.FAES_1320"/>
<comment type="catalytic activity">
    <reaction evidence="12">
        <text>K(+)(in) = K(+)(out)</text>
        <dbReference type="Rhea" id="RHEA:29463"/>
        <dbReference type="ChEBI" id="CHEBI:29103"/>
    </reaction>
</comment>
<evidence type="ECO:0000256" key="1">
    <source>
        <dbReference type="ARBA" id="ARBA00004141"/>
    </source>
</evidence>
<feature type="transmembrane region" description="Helical" evidence="13">
    <location>
        <begin position="119"/>
        <end position="141"/>
    </location>
</feature>
<name>I0K5C7_9BACT</name>
<keyword evidence="9" id="KW-0406">Ion transport</keyword>
<keyword evidence="4" id="KW-0633">Potassium transport</keyword>
<feature type="transmembrane region" description="Helical" evidence="13">
    <location>
        <begin position="185"/>
        <end position="203"/>
    </location>
</feature>